<dbReference type="Proteomes" id="UP000653305">
    <property type="component" value="Unassembled WGS sequence"/>
</dbReference>
<keyword evidence="2" id="KW-1185">Reference proteome</keyword>
<evidence type="ECO:0000313" key="2">
    <source>
        <dbReference type="Proteomes" id="UP000653305"/>
    </source>
</evidence>
<gene>
    <name evidence="1" type="ORF">PHJA_001664800</name>
</gene>
<organism evidence="1 2">
    <name type="scientific">Phtheirospermum japonicum</name>
    <dbReference type="NCBI Taxonomy" id="374723"/>
    <lineage>
        <taxon>Eukaryota</taxon>
        <taxon>Viridiplantae</taxon>
        <taxon>Streptophyta</taxon>
        <taxon>Embryophyta</taxon>
        <taxon>Tracheophyta</taxon>
        <taxon>Spermatophyta</taxon>
        <taxon>Magnoliopsida</taxon>
        <taxon>eudicotyledons</taxon>
        <taxon>Gunneridae</taxon>
        <taxon>Pentapetalae</taxon>
        <taxon>asterids</taxon>
        <taxon>lamiids</taxon>
        <taxon>Lamiales</taxon>
        <taxon>Orobanchaceae</taxon>
        <taxon>Orobanchaceae incertae sedis</taxon>
        <taxon>Phtheirospermum</taxon>
    </lineage>
</organism>
<accession>A0A830CFR2</accession>
<evidence type="ECO:0000313" key="1">
    <source>
        <dbReference type="EMBL" id="GFP95204.1"/>
    </source>
</evidence>
<proteinExistence type="predicted"/>
<sequence>MPDNVSSIITQILKEDIHIDGVNWKAVTSDHKKKYFQKFKDSLDNLIKITLIAIFVLSNAQIFCTSAAILTLPGRGPQIAFENTILPFKQILKSFLLCNPFTHLCPFSETGHFRWSVEAAVQTAFMKQPAVRYRDIMTRFKNASGNKKPNCVSQEIWEKWLAYWSLPEVNEKSEKARLGIGTARRRGPASTVLVIAEDLVRLMSMVLHWLMPDNVSSIIAQNFKEDIHIDGVNRKAVPSDHKEKPDCVSEEVWEKWLAYRSLPEVIEKSEKSPWNRYSEKAGPDTGCSRHSGEFRSAMSMLLLWLMPDNVSKHTFLKKISTKMESTGRASQASREKYF</sequence>
<dbReference type="EMBL" id="BMAC01000377">
    <property type="protein sequence ID" value="GFP95204.1"/>
    <property type="molecule type" value="Genomic_DNA"/>
</dbReference>
<reference evidence="1" key="1">
    <citation type="submission" date="2020-07" db="EMBL/GenBank/DDBJ databases">
        <title>Ethylene signaling mediates host invasion by parasitic plants.</title>
        <authorList>
            <person name="Yoshida S."/>
        </authorList>
    </citation>
    <scope>NUCLEOTIDE SEQUENCE</scope>
    <source>
        <strain evidence="1">Okayama</strain>
    </source>
</reference>
<comment type="caution">
    <text evidence="1">The sequence shown here is derived from an EMBL/GenBank/DDBJ whole genome shotgun (WGS) entry which is preliminary data.</text>
</comment>
<name>A0A830CFR2_9LAMI</name>
<protein>
    <submittedName>
        <fullName evidence="1">Uncharacterized protein</fullName>
    </submittedName>
</protein>
<dbReference type="AlphaFoldDB" id="A0A830CFR2"/>
<dbReference type="OrthoDB" id="1303002at2759"/>